<name>A0A1Q9BR10_SYMMI</name>
<dbReference type="Proteomes" id="UP000186817">
    <property type="component" value="Unassembled WGS sequence"/>
</dbReference>
<evidence type="ECO:0000313" key="2">
    <source>
        <dbReference type="Proteomes" id="UP000186817"/>
    </source>
</evidence>
<dbReference type="AlphaFoldDB" id="A0A1Q9BR10"/>
<evidence type="ECO:0000313" key="1">
    <source>
        <dbReference type="EMBL" id="OLP73119.1"/>
    </source>
</evidence>
<protein>
    <submittedName>
        <fullName evidence="1">Uncharacterized protein</fullName>
    </submittedName>
</protein>
<gene>
    <name evidence="1" type="ORF">AK812_SmicGene47774</name>
</gene>
<accession>A0A1Q9BR10</accession>
<comment type="caution">
    <text evidence="1">The sequence shown here is derived from an EMBL/GenBank/DDBJ whole genome shotgun (WGS) entry which is preliminary data.</text>
</comment>
<proteinExistence type="predicted"/>
<sequence>MGLTIQMEAQERELVATRESTQEKSNSKWLTVYLTADLQ</sequence>
<keyword evidence="2" id="KW-1185">Reference proteome</keyword>
<organism evidence="1 2">
    <name type="scientific">Symbiodinium microadriaticum</name>
    <name type="common">Dinoflagellate</name>
    <name type="synonym">Zooxanthella microadriatica</name>
    <dbReference type="NCBI Taxonomy" id="2951"/>
    <lineage>
        <taxon>Eukaryota</taxon>
        <taxon>Sar</taxon>
        <taxon>Alveolata</taxon>
        <taxon>Dinophyceae</taxon>
        <taxon>Suessiales</taxon>
        <taxon>Symbiodiniaceae</taxon>
        <taxon>Symbiodinium</taxon>
    </lineage>
</organism>
<dbReference type="EMBL" id="LSRX01006314">
    <property type="protein sequence ID" value="OLP73119.1"/>
    <property type="molecule type" value="Genomic_DNA"/>
</dbReference>
<feature type="non-terminal residue" evidence="1">
    <location>
        <position position="39"/>
    </location>
</feature>
<reference evidence="1 2" key="1">
    <citation type="submission" date="2016-02" db="EMBL/GenBank/DDBJ databases">
        <title>Genome analysis of coral dinoflagellate symbionts highlights evolutionary adaptations to a symbiotic lifestyle.</title>
        <authorList>
            <person name="Aranda M."/>
            <person name="Li Y."/>
            <person name="Liew Y.J."/>
            <person name="Baumgarten S."/>
            <person name="Simakov O."/>
            <person name="Wilson M."/>
            <person name="Piel J."/>
            <person name="Ashoor H."/>
            <person name="Bougouffa S."/>
            <person name="Bajic V.B."/>
            <person name="Ryu T."/>
            <person name="Ravasi T."/>
            <person name="Bayer T."/>
            <person name="Micklem G."/>
            <person name="Kim H."/>
            <person name="Bhak J."/>
            <person name="Lajeunesse T.C."/>
            <person name="Voolstra C.R."/>
        </authorList>
    </citation>
    <scope>NUCLEOTIDE SEQUENCE [LARGE SCALE GENOMIC DNA]</scope>
    <source>
        <strain evidence="1 2">CCMP2467</strain>
    </source>
</reference>